<dbReference type="Proteomes" id="UP001209570">
    <property type="component" value="Unassembled WGS sequence"/>
</dbReference>
<dbReference type="AlphaFoldDB" id="A0AAD5LBE0"/>
<proteinExistence type="predicted"/>
<dbReference type="PANTHER" id="PTHR14336">
    <property type="entry name" value="TANDEM PH DOMAIN CONTAINING PROTEIN"/>
    <property type="match status" value="1"/>
</dbReference>
<dbReference type="Pfam" id="PF00169">
    <property type="entry name" value="PH"/>
    <property type="match status" value="1"/>
</dbReference>
<dbReference type="InterPro" id="IPR001849">
    <property type="entry name" value="PH_domain"/>
</dbReference>
<dbReference type="SUPFAM" id="SSF50729">
    <property type="entry name" value="PH domain-like"/>
    <property type="match status" value="1"/>
</dbReference>
<dbReference type="EMBL" id="JAKCXM010000355">
    <property type="protein sequence ID" value="KAJ0395256.1"/>
    <property type="molecule type" value="Genomic_DNA"/>
</dbReference>
<evidence type="ECO:0000313" key="2">
    <source>
        <dbReference type="EMBL" id="KAJ0395256.1"/>
    </source>
</evidence>
<dbReference type="PANTHER" id="PTHR14336:SF16">
    <property type="entry name" value="PH DOMAIN-CONTAINING PROTEIN"/>
    <property type="match status" value="1"/>
</dbReference>
<organism evidence="2 3">
    <name type="scientific">Pythium insidiosum</name>
    <name type="common">Pythiosis disease agent</name>
    <dbReference type="NCBI Taxonomy" id="114742"/>
    <lineage>
        <taxon>Eukaryota</taxon>
        <taxon>Sar</taxon>
        <taxon>Stramenopiles</taxon>
        <taxon>Oomycota</taxon>
        <taxon>Peronosporomycetes</taxon>
        <taxon>Pythiales</taxon>
        <taxon>Pythiaceae</taxon>
        <taxon>Pythium</taxon>
    </lineage>
</organism>
<evidence type="ECO:0000313" key="3">
    <source>
        <dbReference type="Proteomes" id="UP001209570"/>
    </source>
</evidence>
<keyword evidence="3" id="KW-1185">Reference proteome</keyword>
<dbReference type="PROSITE" id="PS50003">
    <property type="entry name" value="PH_DOMAIN"/>
    <property type="match status" value="1"/>
</dbReference>
<reference evidence="2" key="1">
    <citation type="submission" date="2021-12" db="EMBL/GenBank/DDBJ databases">
        <title>Prjna785345.</title>
        <authorList>
            <person name="Rujirawat T."/>
            <person name="Krajaejun T."/>
        </authorList>
    </citation>
    <scope>NUCLEOTIDE SEQUENCE</scope>
    <source>
        <strain evidence="2">Pi057C3</strain>
    </source>
</reference>
<dbReference type="SMART" id="SM00233">
    <property type="entry name" value="PH"/>
    <property type="match status" value="1"/>
</dbReference>
<comment type="caution">
    <text evidence="2">The sequence shown here is derived from an EMBL/GenBank/DDBJ whole genome shotgun (WGS) entry which is preliminary data.</text>
</comment>
<accession>A0AAD5LBE0</accession>
<evidence type="ECO:0000259" key="1">
    <source>
        <dbReference type="PROSITE" id="PS50003"/>
    </source>
</evidence>
<dbReference type="InterPro" id="IPR011993">
    <property type="entry name" value="PH-like_dom_sf"/>
</dbReference>
<protein>
    <recommendedName>
        <fullName evidence="1">PH domain-containing protein</fullName>
    </recommendedName>
</protein>
<dbReference type="InterPro" id="IPR051707">
    <property type="entry name" value="PI-Interact_SigTrans_Reg"/>
</dbReference>
<sequence>MHPRLEGFLVKRGERVKSWKRRFFTFENGQLAYKKSDKEDARIIRREYIENVLYWNGIRHGFCVHLSSGRVLYMSASSEDEANLWYNVFEAYLIRQQRAVDMMRLAAKKILDPIEESALESLECV</sequence>
<feature type="domain" description="PH" evidence="1">
    <location>
        <begin position="2"/>
        <end position="94"/>
    </location>
</feature>
<gene>
    <name evidence="2" type="ORF">P43SY_005667</name>
</gene>
<name>A0AAD5LBE0_PYTIN</name>
<dbReference type="Gene3D" id="2.30.29.30">
    <property type="entry name" value="Pleckstrin-homology domain (PH domain)/Phosphotyrosine-binding domain (PTB)"/>
    <property type="match status" value="1"/>
</dbReference>